<proteinExistence type="predicted"/>
<protein>
    <recommendedName>
        <fullName evidence="5">PIN domain-containing protein</fullName>
    </recommendedName>
</protein>
<dbReference type="Pfam" id="PF13470">
    <property type="entry name" value="PIN_3"/>
    <property type="match status" value="1"/>
</dbReference>
<dbReference type="Pfam" id="PF26343">
    <property type="entry name" value="VapC50_C"/>
    <property type="match status" value="1"/>
</dbReference>
<name>A0AAV3U2A7_9ALTE</name>
<keyword evidence="4" id="KW-1185">Reference proteome</keyword>
<sequence>MRLALTGLFKAHWTDQIHEEWINALLRQGKYTRDKLERIRDLMNAHVKDARVTGYKSLIGTLQLPDADDRHVLAAAIRCNADAIVTLNLKDFPAAGLKPYGIELLHPDDFIYYQIDMAPALCCSAIKKQRTALKNPQINVDEFLAILQKQQLPQTVSKLKEFSDFL</sequence>
<gene>
    <name evidence="3" type="ORF">GCM10025791_19280</name>
</gene>
<evidence type="ECO:0000313" key="4">
    <source>
        <dbReference type="Proteomes" id="UP001409585"/>
    </source>
</evidence>
<dbReference type="InterPro" id="IPR002716">
    <property type="entry name" value="PIN_dom"/>
</dbReference>
<dbReference type="InterPro" id="IPR058652">
    <property type="entry name" value="VapC50_C"/>
</dbReference>
<reference evidence="4" key="1">
    <citation type="journal article" date="2019" name="Int. J. Syst. Evol. Microbiol.">
        <title>The Global Catalogue of Microorganisms (GCM) 10K type strain sequencing project: providing services to taxonomists for standard genome sequencing and annotation.</title>
        <authorList>
            <consortium name="The Broad Institute Genomics Platform"/>
            <consortium name="The Broad Institute Genome Sequencing Center for Infectious Disease"/>
            <person name="Wu L."/>
            <person name="Ma J."/>
        </authorList>
    </citation>
    <scope>NUCLEOTIDE SEQUENCE [LARGE SCALE GENOMIC DNA]</scope>
    <source>
        <strain evidence="4">JCM 19134</strain>
    </source>
</reference>
<evidence type="ECO:0008006" key="5">
    <source>
        <dbReference type="Google" id="ProtNLM"/>
    </source>
</evidence>
<accession>A0AAV3U2A7</accession>
<dbReference type="EMBL" id="BAABLX010000012">
    <property type="protein sequence ID" value="GAA4941047.1"/>
    <property type="molecule type" value="Genomic_DNA"/>
</dbReference>
<dbReference type="InterPro" id="IPR029060">
    <property type="entry name" value="PIN-like_dom_sf"/>
</dbReference>
<evidence type="ECO:0000259" key="1">
    <source>
        <dbReference type="Pfam" id="PF13470"/>
    </source>
</evidence>
<feature type="domain" description="PIN" evidence="1">
    <location>
        <begin position="2"/>
        <end position="89"/>
    </location>
</feature>
<dbReference type="Proteomes" id="UP001409585">
    <property type="component" value="Unassembled WGS sequence"/>
</dbReference>
<dbReference type="SUPFAM" id="SSF88723">
    <property type="entry name" value="PIN domain-like"/>
    <property type="match status" value="1"/>
</dbReference>
<organism evidence="3 4">
    <name type="scientific">Halioxenophilus aromaticivorans</name>
    <dbReference type="NCBI Taxonomy" id="1306992"/>
    <lineage>
        <taxon>Bacteria</taxon>
        <taxon>Pseudomonadati</taxon>
        <taxon>Pseudomonadota</taxon>
        <taxon>Gammaproteobacteria</taxon>
        <taxon>Alteromonadales</taxon>
        <taxon>Alteromonadaceae</taxon>
        <taxon>Halioxenophilus</taxon>
    </lineage>
</organism>
<feature type="domain" description="VapC50 C-terminal" evidence="2">
    <location>
        <begin position="107"/>
        <end position="160"/>
    </location>
</feature>
<comment type="caution">
    <text evidence="3">The sequence shown here is derived from an EMBL/GenBank/DDBJ whole genome shotgun (WGS) entry which is preliminary data.</text>
</comment>
<evidence type="ECO:0000313" key="3">
    <source>
        <dbReference type="EMBL" id="GAA4941047.1"/>
    </source>
</evidence>
<evidence type="ECO:0000259" key="2">
    <source>
        <dbReference type="Pfam" id="PF26343"/>
    </source>
</evidence>
<dbReference type="AlphaFoldDB" id="A0AAV3U2A7"/>